<evidence type="ECO:0000256" key="1">
    <source>
        <dbReference type="SAM" id="MobiDB-lite"/>
    </source>
</evidence>
<dbReference type="SUPFAM" id="SSF51126">
    <property type="entry name" value="Pectin lyase-like"/>
    <property type="match status" value="2"/>
</dbReference>
<dbReference type="InterPro" id="IPR012334">
    <property type="entry name" value="Pectin_lyas_fold"/>
</dbReference>
<feature type="domain" description="Filamentous haemagglutinin FhaB/tRNA nuclease CdiA-like TPS" evidence="2">
    <location>
        <begin position="30"/>
        <end position="144"/>
    </location>
</feature>
<dbReference type="HOGENOM" id="CLU_001325_0_0_7"/>
<dbReference type="Proteomes" id="UP000019141">
    <property type="component" value="Unassembled WGS sequence"/>
</dbReference>
<dbReference type="SMART" id="SM00912">
    <property type="entry name" value="Haemagg_act"/>
    <property type="match status" value="1"/>
</dbReference>
<dbReference type="PATRIC" id="fig|1429438.4.peg.5463"/>
<evidence type="ECO:0000313" key="4">
    <source>
        <dbReference type="Proteomes" id="UP000019141"/>
    </source>
</evidence>
<feature type="compositionally biased region" description="Basic and acidic residues" evidence="1">
    <location>
        <begin position="859"/>
        <end position="874"/>
    </location>
</feature>
<feature type="region of interest" description="Disordered" evidence="1">
    <location>
        <begin position="855"/>
        <end position="874"/>
    </location>
</feature>
<dbReference type="InterPro" id="IPR008638">
    <property type="entry name" value="FhaB/CdiA-like_TPS"/>
</dbReference>
<proteinExistence type="predicted"/>
<reference evidence="3 4" key="1">
    <citation type="journal article" date="2014" name="Nature">
        <title>An environmental bacterial taxon with a large and distinct metabolic repertoire.</title>
        <authorList>
            <person name="Wilson M.C."/>
            <person name="Mori T."/>
            <person name="Ruckert C."/>
            <person name="Uria A.R."/>
            <person name="Helf M.J."/>
            <person name="Takada K."/>
            <person name="Gernert C."/>
            <person name="Steffens U.A."/>
            <person name="Heycke N."/>
            <person name="Schmitt S."/>
            <person name="Rinke C."/>
            <person name="Helfrich E.J."/>
            <person name="Brachmann A.O."/>
            <person name="Gurgui C."/>
            <person name="Wakimoto T."/>
            <person name="Kracht M."/>
            <person name="Crusemann M."/>
            <person name="Hentschel U."/>
            <person name="Abe I."/>
            <person name="Matsunaga S."/>
            <person name="Kalinowski J."/>
            <person name="Takeyama H."/>
            <person name="Piel J."/>
        </authorList>
    </citation>
    <scope>NUCLEOTIDE SEQUENCE [LARGE SCALE GENOMIC DNA]</scope>
    <source>
        <strain evidence="4">TSY1</strain>
    </source>
</reference>
<dbReference type="EMBL" id="AZHW01000856">
    <property type="protein sequence ID" value="ETW95918.1"/>
    <property type="molecule type" value="Genomic_DNA"/>
</dbReference>
<evidence type="ECO:0000313" key="3">
    <source>
        <dbReference type="EMBL" id="ETW95918.1"/>
    </source>
</evidence>
<accession>W4LCW1</accession>
<organism evidence="3 4">
    <name type="scientific">Entotheonella factor</name>
    <dbReference type="NCBI Taxonomy" id="1429438"/>
    <lineage>
        <taxon>Bacteria</taxon>
        <taxon>Pseudomonadati</taxon>
        <taxon>Nitrospinota/Tectimicrobiota group</taxon>
        <taxon>Candidatus Tectimicrobiota</taxon>
        <taxon>Candidatus Entotheonellia</taxon>
        <taxon>Candidatus Entotheonellales</taxon>
        <taxon>Candidatus Entotheonellaceae</taxon>
        <taxon>Candidatus Entotheonella</taxon>
    </lineage>
</organism>
<dbReference type="InterPro" id="IPR011050">
    <property type="entry name" value="Pectin_lyase_fold/virulence"/>
</dbReference>
<protein>
    <recommendedName>
        <fullName evidence="2">Filamentous haemagglutinin FhaB/tRNA nuclease CdiA-like TPS domain-containing protein</fullName>
    </recommendedName>
</protein>
<dbReference type="Gene3D" id="2.160.20.10">
    <property type="entry name" value="Single-stranded right-handed beta-helix, Pectin lyase-like"/>
    <property type="match status" value="2"/>
</dbReference>
<dbReference type="NCBIfam" id="TIGR01901">
    <property type="entry name" value="adhes_NPXG"/>
    <property type="match status" value="1"/>
</dbReference>
<sequence>MSMNRWLWVVWVIYCAWPYAFPAMSWAQLRTDGSLGNAVNLSGHDVVIPAGVGQIRGTNLFHSFGAFNVPTGGSATFQGPTKIENIVGRVTGGAASIIDGTLRSEIPAANLFLLNPQGIVIGANARLEVGGSFYMSTADELHFEDGAVFQAKDEKGSVLSSAAPRAFGFLGGPVGNIHIKGSQLTVAREQTLGIVGGDITIEDSQLRAPSGTLALTSVADGTVAAEVPLQPTHAIAAGRPLGEVAITGATLETDGNGGGLVAIRSSRLTVAQALISADNDGNTPRAGTSIDIAVTDTFGLRDGAALRVNSRAAGRGGDLRIAARVLELTGESAILTQSQGRSTGGRIDIRAERVQLAERALIGTEARNNGQGGDVSIVADAVSLSTNAQIVSNTLRNRGGAGSIHITAKNSLRIKDVYGGQTGIFAQGGAASEIGEIRIEGGALVMNGGVIGTPASEQTDSRARAGNISVSVDLLRLTGGASIDSRTLGGAAGGDIIIQATEAELSERSTITAGTRGGGDAGMIRIDVLRLTLADGAQITSSTEGGSGSGGDIVIEARAAIVITGENSSIRSSASGAGEGGEIRLQAQAVTLSDRAVIAADSSGTGRAGKVSIEAQDLSLQQQSLVTTEAAQASGGAVTIAADRLELQDSQVTAAVQGEAGTFGGDINIDVTGSAILHNSLVSASANEGQGGNINIAATDALILQSSTISASANVGQGGNIDIETGVFLMDGLSHITATAGPAGIDGVVGIRAVTTDVQGTVAPLSQPFAAASSLSDLHCAQRLRGGQISSFVVAGRAGLPVDPSGGLPSFLVELPLGPDHIGRSPELLPDAVHAGEPAAADWYPCPKERTRVAQRQQTIDDNRVTSGRFRAER</sequence>
<dbReference type="Pfam" id="PF05860">
    <property type="entry name" value="TPS"/>
    <property type="match status" value="1"/>
</dbReference>
<comment type="caution">
    <text evidence="3">The sequence shown here is derived from an EMBL/GenBank/DDBJ whole genome shotgun (WGS) entry which is preliminary data.</text>
</comment>
<keyword evidence="4" id="KW-1185">Reference proteome</keyword>
<gene>
    <name evidence="3" type="ORF">ETSY1_28675</name>
</gene>
<dbReference type="AlphaFoldDB" id="W4LCW1"/>
<evidence type="ECO:0000259" key="2">
    <source>
        <dbReference type="SMART" id="SM00912"/>
    </source>
</evidence>
<name>W4LCW1_ENTF1</name>